<keyword evidence="4 6" id="KW-0505">Motor protein</keyword>
<proteinExistence type="inferred from homology"/>
<keyword evidence="3 6" id="KW-0518">Myosin</keyword>
<dbReference type="InterPro" id="IPR027417">
    <property type="entry name" value="P-loop_NTPase"/>
</dbReference>
<dbReference type="SMART" id="SM00242">
    <property type="entry name" value="MYSc"/>
    <property type="match status" value="1"/>
</dbReference>
<evidence type="ECO:0000313" key="9">
    <source>
        <dbReference type="Proteomes" id="UP001165060"/>
    </source>
</evidence>
<evidence type="ECO:0000256" key="4">
    <source>
        <dbReference type="ARBA" id="ARBA00023175"/>
    </source>
</evidence>
<keyword evidence="9" id="KW-1185">Reference proteome</keyword>
<protein>
    <recommendedName>
        <fullName evidence="7">Myosin motor domain-containing protein</fullName>
    </recommendedName>
</protein>
<keyword evidence="1 6" id="KW-0547">Nucleotide-binding</keyword>
<comment type="caution">
    <text evidence="6">Lacks conserved residue(s) required for the propagation of feature annotation.</text>
</comment>
<dbReference type="PRINTS" id="PR00193">
    <property type="entry name" value="MYOSINHEAVY"/>
</dbReference>
<dbReference type="EMBL" id="BRYB01001972">
    <property type="protein sequence ID" value="GMI37386.1"/>
    <property type="molecule type" value="Genomic_DNA"/>
</dbReference>
<reference evidence="8 9" key="1">
    <citation type="journal article" date="2023" name="Commun. Biol.">
        <title>Genome analysis of Parmales, the sister group of diatoms, reveals the evolutionary specialization of diatoms from phago-mixotrophs to photoautotrophs.</title>
        <authorList>
            <person name="Ban H."/>
            <person name="Sato S."/>
            <person name="Yoshikawa S."/>
            <person name="Yamada K."/>
            <person name="Nakamura Y."/>
            <person name="Ichinomiya M."/>
            <person name="Sato N."/>
            <person name="Blanc-Mathieu R."/>
            <person name="Endo H."/>
            <person name="Kuwata A."/>
            <person name="Ogata H."/>
        </authorList>
    </citation>
    <scope>NUCLEOTIDE SEQUENCE [LARGE SCALE GENOMIC DNA]</scope>
</reference>
<evidence type="ECO:0000256" key="3">
    <source>
        <dbReference type="ARBA" id="ARBA00023123"/>
    </source>
</evidence>
<comment type="similarity">
    <text evidence="6">Belongs to the TRAFAC class myosin-kinesin ATPase superfamily. Myosin family.</text>
</comment>
<dbReference type="Pfam" id="PF00063">
    <property type="entry name" value="Myosin_head"/>
    <property type="match status" value="1"/>
</dbReference>
<evidence type="ECO:0000313" key="8">
    <source>
        <dbReference type="EMBL" id="GMI37386.1"/>
    </source>
</evidence>
<evidence type="ECO:0000256" key="1">
    <source>
        <dbReference type="ARBA" id="ARBA00022741"/>
    </source>
</evidence>
<gene>
    <name evidence="8" type="ORF">TeGR_g11847</name>
</gene>
<dbReference type="SUPFAM" id="SSF52540">
    <property type="entry name" value="P-loop containing nucleoside triphosphate hydrolases"/>
    <property type="match status" value="1"/>
</dbReference>
<evidence type="ECO:0000256" key="6">
    <source>
        <dbReference type="PROSITE-ProRule" id="PRU00782"/>
    </source>
</evidence>
<keyword evidence="2 6" id="KW-0067">ATP-binding</keyword>
<dbReference type="CDD" id="cd00124">
    <property type="entry name" value="MYSc"/>
    <property type="match status" value="1"/>
</dbReference>
<dbReference type="InterPro" id="IPR036961">
    <property type="entry name" value="Kinesin_motor_dom_sf"/>
</dbReference>
<name>A0ABQ6N128_9STRA</name>
<feature type="domain" description="Myosin motor" evidence="7">
    <location>
        <begin position="63"/>
        <end position="259"/>
    </location>
</feature>
<organism evidence="8 9">
    <name type="scientific">Tetraparma gracilis</name>
    <dbReference type="NCBI Taxonomy" id="2962635"/>
    <lineage>
        <taxon>Eukaryota</taxon>
        <taxon>Sar</taxon>
        <taxon>Stramenopiles</taxon>
        <taxon>Ochrophyta</taxon>
        <taxon>Bolidophyceae</taxon>
        <taxon>Parmales</taxon>
        <taxon>Triparmaceae</taxon>
        <taxon>Tetraparma</taxon>
    </lineage>
</organism>
<dbReference type="InterPro" id="IPR001609">
    <property type="entry name" value="Myosin_head_motor_dom-like"/>
</dbReference>
<sequence length="259" mass="28719">MPMPPPPPRAWAWCRDDVDGYLPVKVSKQNTTSATVQLPSGETKIVPSSDILDPIQHPENLEILQDDLVQMDDVNNMSVVDNLRRRIAAEKIYTSVGDILIALNPYKQLPLYTPTVIDDFIKRDPVDLYPHVFGVAMGAFRNMIAERANQSILISGESGAGKTEATKQCLHLLSEVARGEGGEMEMTGIEEKILMANPVLEAFGNAKTVRNDNSSRFGKYMQVHFNQKCVIVGCSTTNYLLEKSRVVSPASGERNFHVM</sequence>
<feature type="binding site" evidence="6">
    <location>
        <begin position="156"/>
        <end position="163"/>
    </location>
    <ligand>
        <name>ATP</name>
        <dbReference type="ChEBI" id="CHEBI:30616"/>
    </ligand>
</feature>
<comment type="caution">
    <text evidence="8">The sequence shown here is derived from an EMBL/GenBank/DDBJ whole genome shotgun (WGS) entry which is preliminary data.</text>
</comment>
<dbReference type="PANTHER" id="PTHR13140">
    <property type="entry name" value="MYOSIN"/>
    <property type="match status" value="1"/>
</dbReference>
<evidence type="ECO:0000256" key="2">
    <source>
        <dbReference type="ARBA" id="ARBA00022840"/>
    </source>
</evidence>
<dbReference type="PANTHER" id="PTHR13140:SF706">
    <property type="entry name" value="DILUTE CLASS UNCONVENTIONAL MYOSIN, ISOFORM C"/>
    <property type="match status" value="1"/>
</dbReference>
<dbReference type="PROSITE" id="PS51456">
    <property type="entry name" value="MYOSIN_MOTOR"/>
    <property type="match status" value="1"/>
</dbReference>
<dbReference type="Proteomes" id="UP001165060">
    <property type="component" value="Unassembled WGS sequence"/>
</dbReference>
<evidence type="ECO:0000256" key="5">
    <source>
        <dbReference type="ARBA" id="ARBA00023203"/>
    </source>
</evidence>
<accession>A0ABQ6N128</accession>
<dbReference type="Gene3D" id="3.40.850.10">
    <property type="entry name" value="Kinesin motor domain"/>
    <property type="match status" value="1"/>
</dbReference>
<keyword evidence="5 6" id="KW-0009">Actin-binding</keyword>
<evidence type="ECO:0000259" key="7">
    <source>
        <dbReference type="PROSITE" id="PS51456"/>
    </source>
</evidence>